<proteinExistence type="inferred from homology"/>
<dbReference type="Pfam" id="PF01183">
    <property type="entry name" value="Glyco_hydro_25"/>
    <property type="match status" value="1"/>
</dbReference>
<dbReference type="InterPro" id="IPR002053">
    <property type="entry name" value="Glyco_hydro_25"/>
</dbReference>
<keyword evidence="5" id="KW-1185">Reference proteome</keyword>
<dbReference type="Gene3D" id="3.20.20.80">
    <property type="entry name" value="Glycosidases"/>
    <property type="match status" value="1"/>
</dbReference>
<comment type="caution">
    <text evidence="4">The sequence shown here is derived from an EMBL/GenBank/DDBJ whole genome shotgun (WGS) entry which is preliminary data.</text>
</comment>
<name>A0ABN3Q1D7_9ACTN</name>
<organism evidence="4 5">
    <name type="scientific">Streptomyces axinellae</name>
    <dbReference type="NCBI Taxonomy" id="552788"/>
    <lineage>
        <taxon>Bacteria</taxon>
        <taxon>Bacillati</taxon>
        <taxon>Actinomycetota</taxon>
        <taxon>Actinomycetes</taxon>
        <taxon>Kitasatosporales</taxon>
        <taxon>Streptomycetaceae</taxon>
        <taxon>Streptomyces</taxon>
    </lineage>
</organism>
<dbReference type="GO" id="GO:0016787">
    <property type="term" value="F:hydrolase activity"/>
    <property type="evidence" value="ECO:0007669"/>
    <property type="project" value="UniProtKB-KW"/>
</dbReference>
<dbReference type="RefSeq" id="WP_344564955.1">
    <property type="nucleotide sequence ID" value="NZ_BAAARJ010000006.1"/>
</dbReference>
<dbReference type="PANTHER" id="PTHR34135:SF2">
    <property type="entry name" value="LYSOZYME"/>
    <property type="match status" value="1"/>
</dbReference>
<reference evidence="4 5" key="1">
    <citation type="journal article" date="2019" name="Int. J. Syst. Evol. Microbiol.">
        <title>The Global Catalogue of Microorganisms (GCM) 10K type strain sequencing project: providing services to taxonomists for standard genome sequencing and annotation.</title>
        <authorList>
            <consortium name="The Broad Institute Genomics Platform"/>
            <consortium name="The Broad Institute Genome Sequencing Center for Infectious Disease"/>
            <person name="Wu L."/>
            <person name="Ma J."/>
        </authorList>
    </citation>
    <scope>NUCLEOTIDE SEQUENCE [LARGE SCALE GENOMIC DNA]</scope>
    <source>
        <strain evidence="4 5">JCM 16373</strain>
    </source>
</reference>
<dbReference type="SMART" id="SM00641">
    <property type="entry name" value="Glyco_25"/>
    <property type="match status" value="1"/>
</dbReference>
<evidence type="ECO:0000256" key="3">
    <source>
        <dbReference type="ARBA" id="ARBA00023295"/>
    </source>
</evidence>
<dbReference type="CDD" id="cd00599">
    <property type="entry name" value="GH25_muramidase"/>
    <property type="match status" value="1"/>
</dbReference>
<dbReference type="SUPFAM" id="SSF51445">
    <property type="entry name" value="(Trans)glycosidases"/>
    <property type="match status" value="1"/>
</dbReference>
<evidence type="ECO:0000256" key="2">
    <source>
        <dbReference type="ARBA" id="ARBA00022801"/>
    </source>
</evidence>
<comment type="similarity">
    <text evidence="1">Belongs to the glycosyl hydrolase 25 family.</text>
</comment>
<dbReference type="InterPro" id="IPR017853">
    <property type="entry name" value="GH"/>
</dbReference>
<protein>
    <submittedName>
        <fullName evidence="4">Glycoside hydrolase family 25 protein</fullName>
    </submittedName>
</protein>
<keyword evidence="3" id="KW-0326">Glycosidase</keyword>
<evidence type="ECO:0000256" key="1">
    <source>
        <dbReference type="ARBA" id="ARBA00010646"/>
    </source>
</evidence>
<evidence type="ECO:0000313" key="4">
    <source>
        <dbReference type="EMBL" id="GAA2609361.1"/>
    </source>
</evidence>
<evidence type="ECO:0000313" key="5">
    <source>
        <dbReference type="Proteomes" id="UP001501447"/>
    </source>
</evidence>
<dbReference type="Proteomes" id="UP001501447">
    <property type="component" value="Unassembled WGS sequence"/>
</dbReference>
<gene>
    <name evidence="4" type="ORF">GCM10009863_23650</name>
</gene>
<dbReference type="PANTHER" id="PTHR34135">
    <property type="entry name" value="LYSOZYME"/>
    <property type="match status" value="1"/>
</dbReference>
<sequence length="189" mass="21483">MIKGTDVSSYQSEDYSTRGFEFVFIKVTEGKSYTNPKWVAQRKTGRDAGLVTGFYHFVRPGSMKAQADYFLSKIKLAAGDILALDWEDAKVGNDDKDEWIKYVQDKAPGHKVLLYCNVDFWLNKDKTSFAGDGLWIAHYNGKPGEPGIKHRWRFHQYTSSPVDTNLGDFDNRDALRSWAGVKKGQANEE</sequence>
<dbReference type="PROSITE" id="PS51904">
    <property type="entry name" value="GLYCOSYL_HYDROL_F25_2"/>
    <property type="match status" value="1"/>
</dbReference>
<dbReference type="InterPro" id="IPR018077">
    <property type="entry name" value="Glyco_hydro_fam25_subgr"/>
</dbReference>
<accession>A0ABN3Q1D7</accession>
<keyword evidence="2 4" id="KW-0378">Hydrolase</keyword>
<dbReference type="EMBL" id="BAAARJ010000006">
    <property type="protein sequence ID" value="GAA2609361.1"/>
    <property type="molecule type" value="Genomic_DNA"/>
</dbReference>